<evidence type="ECO:0000256" key="6">
    <source>
        <dbReference type="SAM" id="MobiDB-lite"/>
    </source>
</evidence>
<dbReference type="GO" id="GO:0034657">
    <property type="term" value="C:GID complex"/>
    <property type="evidence" value="ECO:0007669"/>
    <property type="project" value="TreeGrafter"/>
</dbReference>
<organism evidence="7 8">
    <name type="scientific">Phialemonium atrogriseum</name>
    <dbReference type="NCBI Taxonomy" id="1093897"/>
    <lineage>
        <taxon>Eukaryota</taxon>
        <taxon>Fungi</taxon>
        <taxon>Dikarya</taxon>
        <taxon>Ascomycota</taxon>
        <taxon>Pezizomycotina</taxon>
        <taxon>Sordariomycetes</taxon>
        <taxon>Sordariomycetidae</taxon>
        <taxon>Cephalothecales</taxon>
        <taxon>Cephalothecaceae</taxon>
        <taxon>Phialemonium</taxon>
    </lineage>
</organism>
<comment type="subcellular location">
    <subcellularLocation>
        <location evidence="2">Cytoplasm</location>
    </subcellularLocation>
    <subcellularLocation>
        <location evidence="1">Nucleus</location>
    </subcellularLocation>
</comment>
<dbReference type="GO" id="GO:0005634">
    <property type="term" value="C:nucleus"/>
    <property type="evidence" value="ECO:0007669"/>
    <property type="project" value="UniProtKB-SubCell"/>
</dbReference>
<keyword evidence="3" id="KW-0963">Cytoplasm</keyword>
<comment type="caution">
    <text evidence="7">The sequence shown here is derived from an EMBL/GenBank/DDBJ whole genome shotgun (WGS) entry which is preliminary data.</text>
</comment>
<evidence type="ECO:0000256" key="1">
    <source>
        <dbReference type="ARBA" id="ARBA00004123"/>
    </source>
</evidence>
<dbReference type="GO" id="GO:0043161">
    <property type="term" value="P:proteasome-mediated ubiquitin-dependent protein catabolic process"/>
    <property type="evidence" value="ECO:0007669"/>
    <property type="project" value="TreeGrafter"/>
</dbReference>
<keyword evidence="4" id="KW-0677">Repeat</keyword>
<dbReference type="EMBL" id="MU838997">
    <property type="protein sequence ID" value="KAK1772560.1"/>
    <property type="molecule type" value="Genomic_DNA"/>
</dbReference>
<evidence type="ECO:0000256" key="4">
    <source>
        <dbReference type="ARBA" id="ARBA00022737"/>
    </source>
</evidence>
<evidence type="ECO:0000256" key="2">
    <source>
        <dbReference type="ARBA" id="ARBA00004496"/>
    </source>
</evidence>
<gene>
    <name evidence="7" type="ORF">QBC33DRAFT_521675</name>
</gene>
<sequence length="1043" mass="114103">MSLPQSTAIFAQIRNARSHSEQAAALRSLKNDITGHLQRKEKWVESGVLEPIVKILQTSRAPASQNGRDFRGAVAHARKLSDEEQVRLQALQLFAIFANGGPSFLYPIQAADAIPAILSNISPLDNPPQIVVTALRALSNITEAVGLAAPSSLDTTSLAELVFNPLALDAFHSILGSESVTTVGQEQKRLVAGLIGWLCRADKHQNALANYGILDALATMLASFVVARGEVVPGAEQLGRSDGMTEMIPDPAPPGSNLAAVLEAISAIISESRFRTCMLIYSPAIMAVLPNAMFSPVRGSRTVWHVMDMAGLTSLRKKMPEAIDYLLPVVPIYQIRSAPSQMAQFPPLGFSASSENLASNGRASAKGLSGWDAARFGASGAPASNGDADLDEAESPLIPWLIHLVRSTGGLERVMAASVLASLFKAGFASPDREAAIGNLVVPVLCRLIKETMATSTSDDACLVDSRDTLSWAILERTPTVLARLIAGSELLQVCAYDCGAVKTVCKLLVESYEPMPEQSPPRPWSPDADVSEGAGRGAAFSASRMGKQGHVPLYSHRVNTREAALKLIAAMIPFKEEIRMSFVEQDVMPYVAESLSPSPAKPRHSKERAKPERGAGGGGSPAETSPCGLNPNSVIIAACHVIRLLSRSISILRTSLEDHGVVMPIFKLLRHSDKDVQVAACAVSCNLVLEMSPMRQPLIELGIVKILCEHAHSLDAELRHNAMWALKHLVLEVDNDLKKQCLDELESGWLVQLICDDTEDEALFARLRRERQIREEDEDDDNDDDEDEDMDLEGLEEESRPWLWPALYRTKSTRSTSQRSHSARVQRAERKLTALREAELNPVRKARNDDLAIQEQGLNFIRNLIGPPASSGAALETLRELAEMVDYVFNELGQDRLFEILASKLRVKVLHAFDRRHGRGRETRVLYPQPRVIEAVVCILSHMAASIPRHRQLVTAQTELLKLLGGYFGSKDISVRRALCHLLTNLVCKDDPDDAQACAQRALELKKLGFLSKLEVLEHDDGELDVRERARSAAWSMKQMHQ</sequence>
<dbReference type="InterPro" id="IPR016024">
    <property type="entry name" value="ARM-type_fold"/>
</dbReference>
<dbReference type="GO" id="GO:0005737">
    <property type="term" value="C:cytoplasm"/>
    <property type="evidence" value="ECO:0007669"/>
    <property type="project" value="UniProtKB-SubCell"/>
</dbReference>
<dbReference type="SMART" id="SM00185">
    <property type="entry name" value="ARM"/>
    <property type="match status" value="4"/>
</dbReference>
<dbReference type="AlphaFoldDB" id="A0AAJ0FTW9"/>
<keyword evidence="5" id="KW-0539">Nucleus</keyword>
<evidence type="ECO:0000313" key="8">
    <source>
        <dbReference type="Proteomes" id="UP001244011"/>
    </source>
</evidence>
<accession>A0AAJ0FTW9</accession>
<dbReference type="PANTHER" id="PTHR15651:SF7">
    <property type="entry name" value="ARMADILLO REPEAT-CONTAINING PROTEIN 8"/>
    <property type="match status" value="1"/>
</dbReference>
<name>A0AAJ0FTW9_9PEZI</name>
<dbReference type="Proteomes" id="UP001244011">
    <property type="component" value="Unassembled WGS sequence"/>
</dbReference>
<evidence type="ECO:0000256" key="5">
    <source>
        <dbReference type="ARBA" id="ARBA00023242"/>
    </source>
</evidence>
<proteinExistence type="predicted"/>
<evidence type="ECO:0000313" key="7">
    <source>
        <dbReference type="EMBL" id="KAK1772560.1"/>
    </source>
</evidence>
<protein>
    <submittedName>
        <fullName evidence="7">ARM repeat-containing protein</fullName>
    </submittedName>
</protein>
<keyword evidence="8" id="KW-1185">Reference proteome</keyword>
<dbReference type="InterPro" id="IPR011989">
    <property type="entry name" value="ARM-like"/>
</dbReference>
<dbReference type="SUPFAM" id="SSF48371">
    <property type="entry name" value="ARM repeat"/>
    <property type="match status" value="2"/>
</dbReference>
<feature type="region of interest" description="Disordered" evidence="6">
    <location>
        <begin position="776"/>
        <end position="797"/>
    </location>
</feature>
<evidence type="ECO:0000256" key="3">
    <source>
        <dbReference type="ARBA" id="ARBA00022490"/>
    </source>
</evidence>
<dbReference type="InterPro" id="IPR038739">
    <property type="entry name" value="ARMC8/Vid28"/>
</dbReference>
<feature type="region of interest" description="Disordered" evidence="6">
    <location>
        <begin position="515"/>
        <end position="545"/>
    </location>
</feature>
<reference evidence="7" key="1">
    <citation type="submission" date="2023-06" db="EMBL/GenBank/DDBJ databases">
        <title>Genome-scale phylogeny and comparative genomics of the fungal order Sordariales.</title>
        <authorList>
            <consortium name="Lawrence Berkeley National Laboratory"/>
            <person name="Hensen N."/>
            <person name="Bonometti L."/>
            <person name="Westerberg I."/>
            <person name="Brannstrom I.O."/>
            <person name="Guillou S."/>
            <person name="Cros-Aarteil S."/>
            <person name="Calhoun S."/>
            <person name="Haridas S."/>
            <person name="Kuo A."/>
            <person name="Mondo S."/>
            <person name="Pangilinan J."/>
            <person name="Riley R."/>
            <person name="Labutti K."/>
            <person name="Andreopoulos B."/>
            <person name="Lipzen A."/>
            <person name="Chen C."/>
            <person name="Yanf M."/>
            <person name="Daum C."/>
            <person name="Ng V."/>
            <person name="Clum A."/>
            <person name="Steindorff A."/>
            <person name="Ohm R."/>
            <person name="Martin F."/>
            <person name="Silar P."/>
            <person name="Natvig D."/>
            <person name="Lalanne C."/>
            <person name="Gautier V."/>
            <person name="Ament-Velasquez S.L."/>
            <person name="Kruys A."/>
            <person name="Hutchinson M.I."/>
            <person name="Powell A.J."/>
            <person name="Barry K."/>
            <person name="Miller A.N."/>
            <person name="Grigoriev I.V."/>
            <person name="Debuchy R."/>
            <person name="Gladieux P."/>
            <person name="Thoren M.H."/>
            <person name="Johannesson H."/>
        </authorList>
    </citation>
    <scope>NUCLEOTIDE SEQUENCE</scope>
    <source>
        <strain evidence="7">8032-3</strain>
    </source>
</reference>
<feature type="region of interest" description="Disordered" evidence="6">
    <location>
        <begin position="595"/>
        <end position="625"/>
    </location>
</feature>
<dbReference type="InterPro" id="IPR000225">
    <property type="entry name" value="Armadillo"/>
</dbReference>
<dbReference type="GeneID" id="85309668"/>
<dbReference type="Gene3D" id="1.25.10.10">
    <property type="entry name" value="Leucine-rich Repeat Variant"/>
    <property type="match status" value="3"/>
</dbReference>
<dbReference type="RefSeq" id="XP_060288773.1">
    <property type="nucleotide sequence ID" value="XM_060426481.1"/>
</dbReference>
<dbReference type="PANTHER" id="PTHR15651">
    <property type="entry name" value="ARMADILLO REPEAT-CONTAINING PROTEIN 8"/>
    <property type="match status" value="1"/>
</dbReference>